<gene>
    <name evidence="10" type="ORF">TDIB3V08_LOCUS10859</name>
</gene>
<comment type="similarity">
    <text evidence="2 7">Belongs to the HSF family.</text>
</comment>
<dbReference type="InterPro" id="IPR036390">
    <property type="entry name" value="WH_DNA-bd_sf"/>
</dbReference>
<evidence type="ECO:0000256" key="6">
    <source>
        <dbReference type="ARBA" id="ARBA00023242"/>
    </source>
</evidence>
<dbReference type="PANTHER" id="PTHR10015:SF427">
    <property type="entry name" value="HEAT SHOCK FACTOR PROTEIN"/>
    <property type="match status" value="1"/>
</dbReference>
<feature type="domain" description="HSF-type DNA-binding" evidence="9">
    <location>
        <begin position="96"/>
        <end position="120"/>
    </location>
</feature>
<comment type="subcellular location">
    <subcellularLocation>
        <location evidence="1">Nucleus</location>
    </subcellularLocation>
</comment>
<evidence type="ECO:0000256" key="4">
    <source>
        <dbReference type="ARBA" id="ARBA00023125"/>
    </source>
</evidence>
<dbReference type="InterPro" id="IPR000232">
    <property type="entry name" value="HSF_DNA-bd"/>
</dbReference>
<feature type="region of interest" description="Disordered" evidence="8">
    <location>
        <begin position="1157"/>
        <end position="1199"/>
    </location>
</feature>
<evidence type="ECO:0000256" key="8">
    <source>
        <dbReference type="SAM" id="MobiDB-lite"/>
    </source>
</evidence>
<evidence type="ECO:0000256" key="7">
    <source>
        <dbReference type="RuleBase" id="RU004020"/>
    </source>
</evidence>
<accession>A0A7R8VX29</accession>
<evidence type="ECO:0000256" key="5">
    <source>
        <dbReference type="ARBA" id="ARBA00023163"/>
    </source>
</evidence>
<sequence length="1286" mass="148157">MHSTEEIGTNVPAFLAKLWKIVDDPETNELICWSPIRPFLGRSSIHDGLAKPVIALPSPRRLAVFPGLIVGPSRPPGESGSSFVIRNQANFSRQLLPLYYKHNNMASFIRQLNMYGFHKVVSIEGGGLKVDKDEMEFAHQFFLMGRPYLLENIKRKVISAVDPLTHLHHTGMYDVISVILMCQSSPNQLQLDSSPPLCPGDLVMTSIPTSKGAGSGGDLDGARPNLVSKVLTDVKRMKDRQDTLNSQLLAIKRENQVLWREVALLRQKHHKQQQIVNKLIQFLVTMVHSSRGQGLGLKRHYSLMLDNSPHHTRKLAKLEETLADNNAEPVSLFPTVRGLTSLDPSGRSQVLMTLHAPQETLSPAGPVIHELDPADLLDDSDSTIDDPNLMPQDLCEAVVNEDAHSPLSYCSSSEKGGQPGPQELLRLVKDIPQSTAVNRTVLGPRKANRRTKKKPLRSTNKEKIAGAPIDKKPLFDGSNKTHYELFRSDETHYELFRSNETHYELFRSDETHYEPFKSNETHYELLRSDETHYELLESDETHYEPFKSNETHYELLRSNEDHYELLRSNETHYELLRKSDETHYELLRSDETHYELFKSNETHYELLRSNEDHYELLRSNEDHYELLESNETHLELLESDETHYELFKSNETHYELLESDETHYEPFKSNETHYELLRSNEDHYELLRSNETHYELDETHYELFKSNETHYELLKSNEDHYELLRSNEDHYELLRSDETHYELLRSDETHYELLRSNEDHYELLRSDETHYELLRSDETHYELLRSNEDHYELLRSDETHCELFKSNETHYELFKSNETHYELFKSNETHYELFKSNETHYELFKNNETHYELSNETHYELFKSNETHYELLRSNKTHYELFKSDKTHYELLRSNKTHYELFRSNETHYELLRSNKTHYELFRSNETHYELSVLPPSKQEDADDSLGVQINIVPEESDSLDDATKEALSVFNNMVAEADQPETVPEEVPEPEEPCQLPDLTVACAGTDQSLDRDSLDSQVDCMQTDLDTLKELLKGENYSLDANTLLGVRPSSLGLRHQLELHQSTVLSLFSHASEEVPSVGTSRTPPWSGVGHPGGLSRVSTIRENQGKRELAGNLIGLPFSLQSCSLPLPSWGTTLVKNQTAGYREIELFNEDPLTYDDIPPAENDGDEPTKQNDDSGRWNRRRTVATQSRDGQRSAERNWSSINGIVLLVALQGLSSIFVISVDLPSNELMTYNPNFLDLTDMYGNQDLGEWILPHSPEEMMSLEELNTPTTFPDSPGLAPKK</sequence>
<evidence type="ECO:0000259" key="9">
    <source>
        <dbReference type="PROSITE" id="PS00434"/>
    </source>
</evidence>
<dbReference type="GO" id="GO:0003700">
    <property type="term" value="F:DNA-binding transcription factor activity"/>
    <property type="evidence" value="ECO:0007669"/>
    <property type="project" value="InterPro"/>
</dbReference>
<proteinExistence type="inferred from homology"/>
<evidence type="ECO:0000256" key="3">
    <source>
        <dbReference type="ARBA" id="ARBA00023015"/>
    </source>
</evidence>
<dbReference type="SUPFAM" id="SSF46785">
    <property type="entry name" value="Winged helix' DNA-binding domain"/>
    <property type="match status" value="1"/>
</dbReference>
<dbReference type="EMBL" id="OA572961">
    <property type="protein sequence ID" value="CAD7204702.1"/>
    <property type="molecule type" value="Genomic_DNA"/>
</dbReference>
<protein>
    <recommendedName>
        <fullName evidence="9">HSF-type DNA-binding domain-containing protein</fullName>
    </recommendedName>
</protein>
<keyword evidence="4" id="KW-0238">DNA-binding</keyword>
<keyword evidence="6" id="KW-0539">Nucleus</keyword>
<name>A0A7R8VX29_TIMDO</name>
<dbReference type="Gene3D" id="1.10.10.10">
    <property type="entry name" value="Winged helix-like DNA-binding domain superfamily/Winged helix DNA-binding domain"/>
    <property type="match status" value="1"/>
</dbReference>
<dbReference type="GO" id="GO:0005634">
    <property type="term" value="C:nucleus"/>
    <property type="evidence" value="ECO:0007669"/>
    <property type="project" value="UniProtKB-SubCell"/>
</dbReference>
<dbReference type="GO" id="GO:0043565">
    <property type="term" value="F:sequence-specific DNA binding"/>
    <property type="evidence" value="ECO:0007669"/>
    <property type="project" value="InterPro"/>
</dbReference>
<dbReference type="Pfam" id="PF00447">
    <property type="entry name" value="HSF_DNA-bind"/>
    <property type="match status" value="1"/>
</dbReference>
<evidence type="ECO:0000313" key="10">
    <source>
        <dbReference type="EMBL" id="CAD7204702.1"/>
    </source>
</evidence>
<keyword evidence="5" id="KW-0804">Transcription</keyword>
<reference evidence="10" key="1">
    <citation type="submission" date="2020-11" db="EMBL/GenBank/DDBJ databases">
        <authorList>
            <person name="Tran Van P."/>
        </authorList>
    </citation>
    <scope>NUCLEOTIDE SEQUENCE</scope>
</reference>
<dbReference type="SMART" id="SM00415">
    <property type="entry name" value="HSF"/>
    <property type="match status" value="1"/>
</dbReference>
<dbReference type="InterPro" id="IPR036388">
    <property type="entry name" value="WH-like_DNA-bd_sf"/>
</dbReference>
<dbReference type="PANTHER" id="PTHR10015">
    <property type="entry name" value="HEAT SHOCK TRANSCRIPTION FACTOR"/>
    <property type="match status" value="1"/>
</dbReference>
<evidence type="ECO:0000256" key="1">
    <source>
        <dbReference type="ARBA" id="ARBA00004123"/>
    </source>
</evidence>
<keyword evidence="3" id="KW-0805">Transcription regulation</keyword>
<dbReference type="PROSITE" id="PS00434">
    <property type="entry name" value="HSF_DOMAIN"/>
    <property type="match status" value="1"/>
</dbReference>
<evidence type="ECO:0000256" key="2">
    <source>
        <dbReference type="ARBA" id="ARBA00006403"/>
    </source>
</evidence>
<dbReference type="FunFam" id="1.10.10.10:FF:000027">
    <property type="entry name" value="Heat shock transcription factor 1"/>
    <property type="match status" value="1"/>
</dbReference>
<feature type="region of interest" description="Disordered" evidence="8">
    <location>
        <begin position="1078"/>
        <end position="1097"/>
    </location>
</feature>
<organism evidence="10">
    <name type="scientific">Timema douglasi</name>
    <name type="common">Walking stick</name>
    <dbReference type="NCBI Taxonomy" id="61478"/>
    <lineage>
        <taxon>Eukaryota</taxon>
        <taxon>Metazoa</taxon>
        <taxon>Ecdysozoa</taxon>
        <taxon>Arthropoda</taxon>
        <taxon>Hexapoda</taxon>
        <taxon>Insecta</taxon>
        <taxon>Pterygota</taxon>
        <taxon>Neoptera</taxon>
        <taxon>Polyneoptera</taxon>
        <taxon>Phasmatodea</taxon>
        <taxon>Timematodea</taxon>
        <taxon>Timematoidea</taxon>
        <taxon>Timematidae</taxon>
        <taxon>Timema</taxon>
    </lineage>
</organism>
<feature type="compositionally biased region" description="Basic and acidic residues" evidence="8">
    <location>
        <begin position="1171"/>
        <end position="1181"/>
    </location>
</feature>